<dbReference type="RefSeq" id="WP_073340964.1">
    <property type="nucleotide sequence ID" value="NZ_FQXM01000053.1"/>
</dbReference>
<dbReference type="OrthoDB" id="1725471at2"/>
<protein>
    <submittedName>
        <fullName evidence="1">Uncharacterized protein</fullName>
    </submittedName>
</protein>
<dbReference type="Proteomes" id="UP000184447">
    <property type="component" value="Unassembled WGS sequence"/>
</dbReference>
<dbReference type="EMBL" id="FQXM01000053">
    <property type="protein sequence ID" value="SHI06947.1"/>
    <property type="molecule type" value="Genomic_DNA"/>
</dbReference>
<organism evidence="1 2">
    <name type="scientific">Clostridium grantii DSM 8605</name>
    <dbReference type="NCBI Taxonomy" id="1121316"/>
    <lineage>
        <taxon>Bacteria</taxon>
        <taxon>Bacillati</taxon>
        <taxon>Bacillota</taxon>
        <taxon>Clostridia</taxon>
        <taxon>Eubacteriales</taxon>
        <taxon>Clostridiaceae</taxon>
        <taxon>Clostridium</taxon>
    </lineage>
</organism>
<gene>
    <name evidence="1" type="ORF">SAMN02745207_04187</name>
</gene>
<dbReference type="AlphaFoldDB" id="A0A1M5Y4H8"/>
<evidence type="ECO:0000313" key="1">
    <source>
        <dbReference type="EMBL" id="SHI06947.1"/>
    </source>
</evidence>
<reference evidence="1 2" key="1">
    <citation type="submission" date="2016-11" db="EMBL/GenBank/DDBJ databases">
        <authorList>
            <person name="Jaros S."/>
            <person name="Januszkiewicz K."/>
            <person name="Wedrychowicz H."/>
        </authorList>
    </citation>
    <scope>NUCLEOTIDE SEQUENCE [LARGE SCALE GENOMIC DNA]</scope>
    <source>
        <strain evidence="1 2">DSM 8605</strain>
    </source>
</reference>
<sequence>MGKSASREELSTVGRNCYGYETEQQGFLSKSGDAVAKSCTNCKHLVNEKCDINLYDSVVANLDEK</sequence>
<dbReference type="STRING" id="1121316.SAMN02745207_04187"/>
<keyword evidence="2" id="KW-1185">Reference proteome</keyword>
<name>A0A1M5Y4H8_9CLOT</name>
<evidence type="ECO:0000313" key="2">
    <source>
        <dbReference type="Proteomes" id="UP000184447"/>
    </source>
</evidence>
<accession>A0A1M5Y4H8</accession>
<proteinExistence type="predicted"/>